<protein>
    <submittedName>
        <fullName evidence="1">SFRICE_005085</fullName>
    </submittedName>
</protein>
<gene>
    <name evidence="1" type="ORF">SFRICE_005085</name>
</gene>
<evidence type="ECO:0000313" key="1">
    <source>
        <dbReference type="EMBL" id="SOQ38681.1"/>
    </source>
</evidence>
<organism evidence="1">
    <name type="scientific">Spodoptera frugiperda</name>
    <name type="common">Fall armyworm</name>
    <dbReference type="NCBI Taxonomy" id="7108"/>
    <lineage>
        <taxon>Eukaryota</taxon>
        <taxon>Metazoa</taxon>
        <taxon>Ecdysozoa</taxon>
        <taxon>Arthropoda</taxon>
        <taxon>Hexapoda</taxon>
        <taxon>Insecta</taxon>
        <taxon>Pterygota</taxon>
        <taxon>Neoptera</taxon>
        <taxon>Endopterygota</taxon>
        <taxon>Lepidoptera</taxon>
        <taxon>Glossata</taxon>
        <taxon>Ditrysia</taxon>
        <taxon>Noctuoidea</taxon>
        <taxon>Noctuidae</taxon>
        <taxon>Amphipyrinae</taxon>
        <taxon>Spodoptera</taxon>
    </lineage>
</organism>
<reference evidence="1" key="1">
    <citation type="submission" date="2016-07" db="EMBL/GenBank/DDBJ databases">
        <authorList>
            <person name="Bretaudeau A."/>
        </authorList>
    </citation>
    <scope>NUCLEOTIDE SEQUENCE</scope>
    <source>
        <strain evidence="1">Rice</strain>
        <tissue evidence="1">Whole body</tissue>
    </source>
</reference>
<proteinExistence type="predicted"/>
<name>A0A2H1VD10_SPOFR</name>
<dbReference type="AlphaFoldDB" id="A0A2H1VD10"/>
<accession>A0A2H1VD10</accession>
<dbReference type="EMBL" id="ODYU01001873">
    <property type="protein sequence ID" value="SOQ38681.1"/>
    <property type="molecule type" value="Genomic_DNA"/>
</dbReference>
<sequence>MQSFLLRGENHPTTSLALGEARGSVRLLLTKNQPVPTSAFRTRAPEAELRRMQEMLEQMQRQMNLQAASGASTTTTA</sequence>